<organism evidence="1 2">
    <name type="scientific">Diphasiastrum complanatum</name>
    <name type="common">Issler's clubmoss</name>
    <name type="synonym">Lycopodium complanatum</name>
    <dbReference type="NCBI Taxonomy" id="34168"/>
    <lineage>
        <taxon>Eukaryota</taxon>
        <taxon>Viridiplantae</taxon>
        <taxon>Streptophyta</taxon>
        <taxon>Embryophyta</taxon>
        <taxon>Tracheophyta</taxon>
        <taxon>Lycopodiopsida</taxon>
        <taxon>Lycopodiales</taxon>
        <taxon>Lycopodiaceae</taxon>
        <taxon>Lycopodioideae</taxon>
        <taxon>Diphasiastrum</taxon>
    </lineage>
</organism>
<gene>
    <name evidence="1" type="ORF">O6H91_06G110000</name>
</gene>
<sequence length="54" mass="5814">MNLSCSVLNLKLTVLLCSSTAELVSTMAEPAKFLLSSCILRARSLMPLTASPWT</sequence>
<name>A0ACC2DHF6_DIPCM</name>
<evidence type="ECO:0000313" key="1">
    <source>
        <dbReference type="EMBL" id="KAJ7553725.1"/>
    </source>
</evidence>
<accession>A0ACC2DHF6</accession>
<proteinExistence type="predicted"/>
<dbReference type="Proteomes" id="UP001162992">
    <property type="component" value="Chromosome 6"/>
</dbReference>
<reference evidence="2" key="1">
    <citation type="journal article" date="2024" name="Proc. Natl. Acad. Sci. U.S.A.">
        <title>Extraordinary preservation of gene collinearity over three hundred million years revealed in homosporous lycophytes.</title>
        <authorList>
            <person name="Li C."/>
            <person name="Wickell D."/>
            <person name="Kuo L.Y."/>
            <person name="Chen X."/>
            <person name="Nie B."/>
            <person name="Liao X."/>
            <person name="Peng D."/>
            <person name="Ji J."/>
            <person name="Jenkins J."/>
            <person name="Williams M."/>
            <person name="Shu S."/>
            <person name="Plott C."/>
            <person name="Barry K."/>
            <person name="Rajasekar S."/>
            <person name="Grimwood J."/>
            <person name="Han X."/>
            <person name="Sun S."/>
            <person name="Hou Z."/>
            <person name="He W."/>
            <person name="Dai G."/>
            <person name="Sun C."/>
            <person name="Schmutz J."/>
            <person name="Leebens-Mack J.H."/>
            <person name="Li F.W."/>
            <person name="Wang L."/>
        </authorList>
    </citation>
    <scope>NUCLEOTIDE SEQUENCE [LARGE SCALE GENOMIC DNA]</scope>
    <source>
        <strain evidence="2">cv. PW_Plant_1</strain>
    </source>
</reference>
<comment type="caution">
    <text evidence="1">The sequence shown here is derived from an EMBL/GenBank/DDBJ whole genome shotgun (WGS) entry which is preliminary data.</text>
</comment>
<keyword evidence="2" id="KW-1185">Reference proteome</keyword>
<dbReference type="EMBL" id="CM055097">
    <property type="protein sequence ID" value="KAJ7553725.1"/>
    <property type="molecule type" value="Genomic_DNA"/>
</dbReference>
<protein>
    <submittedName>
        <fullName evidence="1">Uncharacterized protein</fullName>
    </submittedName>
</protein>
<evidence type="ECO:0000313" key="2">
    <source>
        <dbReference type="Proteomes" id="UP001162992"/>
    </source>
</evidence>